<reference evidence="2" key="1">
    <citation type="journal article" date="2015" name="Nat. Genet.">
        <title>The genome and transcriptome of the zoonotic hookworm Ancylostoma ceylanicum identify infection-specific gene families.</title>
        <authorList>
            <person name="Schwarz E.M."/>
            <person name="Hu Y."/>
            <person name="Antoshechkin I."/>
            <person name="Miller M.M."/>
            <person name="Sternberg P.W."/>
            <person name="Aroian R.V."/>
        </authorList>
    </citation>
    <scope>NUCLEOTIDE SEQUENCE</scope>
    <source>
        <strain evidence="2">HY135</strain>
    </source>
</reference>
<dbReference type="Proteomes" id="UP000024635">
    <property type="component" value="Unassembled WGS sequence"/>
</dbReference>
<evidence type="ECO:0000313" key="2">
    <source>
        <dbReference type="Proteomes" id="UP000024635"/>
    </source>
</evidence>
<accession>A0A016UT48</accession>
<dbReference type="AlphaFoldDB" id="A0A016UT48"/>
<name>A0A016UT48_9BILA</name>
<sequence>MEDNDERDLDPFDGMWIIDSVVIFTRYEQLMNPLSNRWVGHFKQEHSRNSERNTSSKNPNSILSTIAVQAFLLIAAVAEEWQQLRGGWQQLARDAARVSNRGITLF</sequence>
<keyword evidence="2" id="KW-1185">Reference proteome</keyword>
<comment type="caution">
    <text evidence="1">The sequence shown here is derived from an EMBL/GenBank/DDBJ whole genome shotgun (WGS) entry which is preliminary data.</text>
</comment>
<protein>
    <submittedName>
        <fullName evidence="1">Uncharacterized protein</fullName>
    </submittedName>
</protein>
<organism evidence="1 2">
    <name type="scientific">Ancylostoma ceylanicum</name>
    <dbReference type="NCBI Taxonomy" id="53326"/>
    <lineage>
        <taxon>Eukaryota</taxon>
        <taxon>Metazoa</taxon>
        <taxon>Ecdysozoa</taxon>
        <taxon>Nematoda</taxon>
        <taxon>Chromadorea</taxon>
        <taxon>Rhabditida</taxon>
        <taxon>Rhabditina</taxon>
        <taxon>Rhabditomorpha</taxon>
        <taxon>Strongyloidea</taxon>
        <taxon>Ancylostomatidae</taxon>
        <taxon>Ancylostomatinae</taxon>
        <taxon>Ancylostoma</taxon>
    </lineage>
</organism>
<proteinExistence type="predicted"/>
<gene>
    <name evidence="1" type="primary">Acey_s0027.g1597</name>
    <name evidence="1" type="ORF">Y032_0027g1597</name>
</gene>
<evidence type="ECO:0000313" key="1">
    <source>
        <dbReference type="EMBL" id="EYC18584.1"/>
    </source>
</evidence>
<dbReference type="EMBL" id="JARK01001363">
    <property type="protein sequence ID" value="EYC18584.1"/>
    <property type="molecule type" value="Genomic_DNA"/>
</dbReference>